<dbReference type="Proteomes" id="UP001284601">
    <property type="component" value="Unassembled WGS sequence"/>
</dbReference>
<sequence>MTVLVTGASGRAGRHVVDQLLLRGARVRALTRDPAAARLPAAVEVVGGDLDRPATLDGLFDGIEAVHLITVGAGYATLRTGPRIVELAQRAGVRRATVLWNGEPGPVEAAVAASALDWTCLEATDFMSNALVWAPEIAAGEPVREAFADVRVAIVDEADVGAVAATLLTDADALGAAGPRLTLTGPQPLSVRERVTAIGAQLGRELPFEQLSEAQARERWRAAGTDEELIDLLVAWHSGPPPAATTPGDGVERVLGRPAGSFARWTAAHADAFRVPAGSGGTAADTRGSGLEASS</sequence>
<organism evidence="3 4">
    <name type="scientific">Conexibacter stalactiti</name>
    <dbReference type="NCBI Taxonomy" id="1940611"/>
    <lineage>
        <taxon>Bacteria</taxon>
        <taxon>Bacillati</taxon>
        <taxon>Actinomycetota</taxon>
        <taxon>Thermoleophilia</taxon>
        <taxon>Solirubrobacterales</taxon>
        <taxon>Conexibacteraceae</taxon>
        <taxon>Conexibacter</taxon>
    </lineage>
</organism>
<name>A0ABU4HWS4_9ACTN</name>
<accession>A0ABU4HWS4</accession>
<dbReference type="SUPFAM" id="SSF51735">
    <property type="entry name" value="NAD(P)-binding Rossmann-fold domains"/>
    <property type="match status" value="1"/>
</dbReference>
<dbReference type="RefSeq" id="WP_318600245.1">
    <property type="nucleotide sequence ID" value="NZ_JAWSTH010000102.1"/>
</dbReference>
<keyword evidence="4" id="KW-1185">Reference proteome</keyword>
<proteinExistence type="predicted"/>
<evidence type="ECO:0000313" key="3">
    <source>
        <dbReference type="EMBL" id="MDW5597777.1"/>
    </source>
</evidence>
<dbReference type="Gene3D" id="3.40.50.720">
    <property type="entry name" value="NAD(P)-binding Rossmann-like Domain"/>
    <property type="match status" value="1"/>
</dbReference>
<feature type="region of interest" description="Disordered" evidence="1">
    <location>
        <begin position="275"/>
        <end position="295"/>
    </location>
</feature>
<evidence type="ECO:0000313" key="4">
    <source>
        <dbReference type="Proteomes" id="UP001284601"/>
    </source>
</evidence>
<dbReference type="Gene3D" id="3.90.25.10">
    <property type="entry name" value="UDP-galactose 4-epimerase, domain 1"/>
    <property type="match status" value="1"/>
</dbReference>
<dbReference type="InterPro" id="IPR036291">
    <property type="entry name" value="NAD(P)-bd_dom_sf"/>
</dbReference>
<feature type="domain" description="NAD(P)-binding" evidence="2">
    <location>
        <begin position="7"/>
        <end position="96"/>
    </location>
</feature>
<protein>
    <submittedName>
        <fullName evidence="3">NAD(P)H-binding protein</fullName>
    </submittedName>
</protein>
<dbReference type="InterPro" id="IPR051604">
    <property type="entry name" value="Ergot_Alk_Oxidoreductase"/>
</dbReference>
<dbReference type="Pfam" id="PF13460">
    <property type="entry name" value="NAD_binding_10"/>
    <property type="match status" value="1"/>
</dbReference>
<dbReference type="PANTHER" id="PTHR43162">
    <property type="match status" value="1"/>
</dbReference>
<dbReference type="InterPro" id="IPR016040">
    <property type="entry name" value="NAD(P)-bd_dom"/>
</dbReference>
<gene>
    <name evidence="3" type="ORF">R7226_25720</name>
</gene>
<dbReference type="EMBL" id="JAWSTH010000102">
    <property type="protein sequence ID" value="MDW5597777.1"/>
    <property type="molecule type" value="Genomic_DNA"/>
</dbReference>
<comment type="caution">
    <text evidence="3">The sequence shown here is derived from an EMBL/GenBank/DDBJ whole genome shotgun (WGS) entry which is preliminary data.</text>
</comment>
<dbReference type="PANTHER" id="PTHR43162:SF1">
    <property type="entry name" value="PRESTALK A DIFFERENTIATION PROTEIN A"/>
    <property type="match status" value="1"/>
</dbReference>
<reference evidence="3 4" key="2">
    <citation type="submission" date="2023-10" db="EMBL/GenBank/DDBJ databases">
        <authorList>
            <person name="Han X.F."/>
        </authorList>
    </citation>
    <scope>NUCLEOTIDE SEQUENCE [LARGE SCALE GENOMIC DNA]</scope>
    <source>
        <strain evidence="3 4">KCTC 39840</strain>
    </source>
</reference>
<evidence type="ECO:0000256" key="1">
    <source>
        <dbReference type="SAM" id="MobiDB-lite"/>
    </source>
</evidence>
<evidence type="ECO:0000259" key="2">
    <source>
        <dbReference type="Pfam" id="PF13460"/>
    </source>
</evidence>
<reference evidence="4" key="1">
    <citation type="submission" date="2023-07" db="EMBL/GenBank/DDBJ databases">
        <title>Conexibacter stalactiti sp. nov., isolated from stalactites in a lava cave and emended description of the genus Conexibacter.</title>
        <authorList>
            <person name="Lee S.D."/>
        </authorList>
    </citation>
    <scope>NUCLEOTIDE SEQUENCE [LARGE SCALE GENOMIC DNA]</scope>
    <source>
        <strain evidence="4">KCTC 39840</strain>
    </source>
</reference>